<dbReference type="Gene3D" id="2.102.10.10">
    <property type="entry name" value="Rieske [2Fe-2S] iron-sulphur domain"/>
    <property type="match status" value="1"/>
</dbReference>
<dbReference type="EMBL" id="CAFBNE010000015">
    <property type="protein sequence ID" value="CAB4938151.1"/>
    <property type="molecule type" value="Genomic_DNA"/>
</dbReference>
<protein>
    <submittedName>
        <fullName evidence="7">Unannotated protein</fullName>
    </submittedName>
</protein>
<dbReference type="PROSITE" id="PS51296">
    <property type="entry name" value="RIESKE"/>
    <property type="match status" value="1"/>
</dbReference>
<organism evidence="7">
    <name type="scientific">freshwater metagenome</name>
    <dbReference type="NCBI Taxonomy" id="449393"/>
    <lineage>
        <taxon>unclassified sequences</taxon>
        <taxon>metagenomes</taxon>
        <taxon>ecological metagenomes</taxon>
    </lineage>
</organism>
<evidence type="ECO:0000256" key="5">
    <source>
        <dbReference type="ARBA" id="ARBA00023014"/>
    </source>
</evidence>
<keyword evidence="5" id="KW-0411">Iron-sulfur</keyword>
<gene>
    <name evidence="7" type="ORF">UFOPK3772_00718</name>
</gene>
<dbReference type="SUPFAM" id="SSF55961">
    <property type="entry name" value="Bet v1-like"/>
    <property type="match status" value="1"/>
</dbReference>
<dbReference type="GO" id="GO:0016491">
    <property type="term" value="F:oxidoreductase activity"/>
    <property type="evidence" value="ECO:0007669"/>
    <property type="project" value="UniProtKB-KW"/>
</dbReference>
<keyword evidence="4" id="KW-0408">Iron</keyword>
<dbReference type="Pfam" id="PF00355">
    <property type="entry name" value="Rieske"/>
    <property type="match status" value="1"/>
</dbReference>
<keyword evidence="1" id="KW-0001">2Fe-2S</keyword>
<evidence type="ECO:0000256" key="2">
    <source>
        <dbReference type="ARBA" id="ARBA00022723"/>
    </source>
</evidence>
<evidence type="ECO:0000259" key="6">
    <source>
        <dbReference type="PROSITE" id="PS51296"/>
    </source>
</evidence>
<accession>A0A6J7J5I9</accession>
<dbReference type="Gene3D" id="3.90.380.10">
    <property type="entry name" value="Naphthalene 1,2-dioxygenase Alpha Subunit, Chain A, domain 1"/>
    <property type="match status" value="1"/>
</dbReference>
<dbReference type="SUPFAM" id="SSF50022">
    <property type="entry name" value="ISP domain"/>
    <property type="match status" value="1"/>
</dbReference>
<dbReference type="Pfam" id="PF19112">
    <property type="entry name" value="VanA_C"/>
    <property type="match status" value="1"/>
</dbReference>
<dbReference type="InterPro" id="IPR050584">
    <property type="entry name" value="Cholesterol_7-desaturase"/>
</dbReference>
<dbReference type="GO" id="GO:0051537">
    <property type="term" value="F:2 iron, 2 sulfur cluster binding"/>
    <property type="evidence" value="ECO:0007669"/>
    <property type="project" value="UniProtKB-KW"/>
</dbReference>
<feature type="domain" description="Rieske" evidence="6">
    <location>
        <begin position="22"/>
        <end position="128"/>
    </location>
</feature>
<dbReference type="PANTHER" id="PTHR21266:SF60">
    <property type="entry name" value="3-KETOSTEROID-9-ALPHA-MONOOXYGENASE, OXYGENASE COMPONENT"/>
    <property type="match status" value="1"/>
</dbReference>
<dbReference type="PANTHER" id="PTHR21266">
    <property type="entry name" value="IRON-SULFUR DOMAIN CONTAINING PROTEIN"/>
    <property type="match status" value="1"/>
</dbReference>
<evidence type="ECO:0000256" key="1">
    <source>
        <dbReference type="ARBA" id="ARBA00022714"/>
    </source>
</evidence>
<dbReference type="InterPro" id="IPR036922">
    <property type="entry name" value="Rieske_2Fe-2S_sf"/>
</dbReference>
<evidence type="ECO:0000256" key="3">
    <source>
        <dbReference type="ARBA" id="ARBA00023002"/>
    </source>
</evidence>
<reference evidence="7" key="1">
    <citation type="submission" date="2020-05" db="EMBL/GenBank/DDBJ databases">
        <authorList>
            <person name="Chiriac C."/>
            <person name="Salcher M."/>
            <person name="Ghai R."/>
            <person name="Kavagutti S V."/>
        </authorList>
    </citation>
    <scope>NUCLEOTIDE SEQUENCE</scope>
</reference>
<name>A0A6J7J5I9_9ZZZZ</name>
<evidence type="ECO:0000256" key="4">
    <source>
        <dbReference type="ARBA" id="ARBA00023004"/>
    </source>
</evidence>
<keyword evidence="2" id="KW-0479">Metal-binding</keyword>
<dbReference type="InterPro" id="IPR044043">
    <property type="entry name" value="VanA_C_cat"/>
</dbReference>
<dbReference type="AlphaFoldDB" id="A0A6J7J5I9"/>
<keyword evidence="3" id="KW-0560">Oxidoreductase</keyword>
<evidence type="ECO:0000313" key="7">
    <source>
        <dbReference type="EMBL" id="CAB4938151.1"/>
    </source>
</evidence>
<proteinExistence type="predicted"/>
<dbReference type="InterPro" id="IPR017941">
    <property type="entry name" value="Rieske_2Fe-2S"/>
</dbReference>
<dbReference type="GO" id="GO:0046872">
    <property type="term" value="F:metal ion binding"/>
    <property type="evidence" value="ECO:0007669"/>
    <property type="project" value="UniProtKB-KW"/>
</dbReference>
<sequence>MRTPARSPQDEALFLDAARPYWHPIARSADVGSGEVVGVRLLDEDLALWRSADGTLGLTDDLCAHRGTMLSAGGTVTDEGCIRCPYHAWEYDAEGQCLRIPQVANQALAEKVRIAAYRVVDYAGLVWTCLAQEGEERRGIPVVPEATNPDWWLYAGAPPTWQCQAPRMVENFLDIAHFGVLHSGNFGNPDIEIVDPYRPVTNMEDFSITFNFPYLTRDRWSPPIDGRPATRFVDYEYRAELPFACWIKGAGKDDIGYYTYIAVCPVSAQETKIFWVTSFPNSLVYTGPELDAGFIPFFEEDQRVVEWQRPEWLPLGLGAELQMTFDRIAVAYRTSLADLGFPVLHFPRTRLSQTAASKVKGPTSAAEEMS</sequence>